<gene>
    <name evidence="2" type="ORF">Bpfe_019884</name>
</gene>
<name>A0AAD8BC93_BIOPF</name>
<comment type="caution">
    <text evidence="2">The sequence shown here is derived from an EMBL/GenBank/DDBJ whole genome shotgun (WGS) entry which is preliminary data.</text>
</comment>
<evidence type="ECO:0000313" key="2">
    <source>
        <dbReference type="EMBL" id="KAK0050760.1"/>
    </source>
</evidence>
<reference evidence="2" key="1">
    <citation type="journal article" date="2023" name="PLoS Negl. Trop. Dis.">
        <title>A genome sequence for Biomphalaria pfeifferi, the major vector snail for the human-infecting parasite Schistosoma mansoni.</title>
        <authorList>
            <person name="Bu L."/>
            <person name="Lu L."/>
            <person name="Laidemitt M.R."/>
            <person name="Zhang S.M."/>
            <person name="Mutuku M."/>
            <person name="Mkoji G."/>
            <person name="Steinauer M."/>
            <person name="Loker E.S."/>
        </authorList>
    </citation>
    <scope>NUCLEOTIDE SEQUENCE</scope>
    <source>
        <strain evidence="2">KasaAsao</strain>
    </source>
</reference>
<keyword evidence="3" id="KW-1185">Reference proteome</keyword>
<evidence type="ECO:0000256" key="1">
    <source>
        <dbReference type="SAM" id="MobiDB-lite"/>
    </source>
</evidence>
<feature type="region of interest" description="Disordered" evidence="1">
    <location>
        <begin position="50"/>
        <end position="88"/>
    </location>
</feature>
<organism evidence="2 3">
    <name type="scientific">Biomphalaria pfeifferi</name>
    <name type="common">Bloodfluke planorb</name>
    <name type="synonym">Freshwater snail</name>
    <dbReference type="NCBI Taxonomy" id="112525"/>
    <lineage>
        <taxon>Eukaryota</taxon>
        <taxon>Metazoa</taxon>
        <taxon>Spiralia</taxon>
        <taxon>Lophotrochozoa</taxon>
        <taxon>Mollusca</taxon>
        <taxon>Gastropoda</taxon>
        <taxon>Heterobranchia</taxon>
        <taxon>Euthyneura</taxon>
        <taxon>Panpulmonata</taxon>
        <taxon>Hygrophila</taxon>
        <taxon>Lymnaeoidea</taxon>
        <taxon>Planorbidae</taxon>
        <taxon>Biomphalaria</taxon>
    </lineage>
</organism>
<feature type="compositionally biased region" description="Basic and acidic residues" evidence="1">
    <location>
        <begin position="50"/>
        <end position="82"/>
    </location>
</feature>
<sequence>MSYTNSASHIEPMTIQQCHHWFNVNQCPSLYQSQQTNSLTTTLEAFAIESKERNTRDEERQRERDRQREREKERVKESEIWHRAHPCG</sequence>
<dbReference type="EMBL" id="JASAOG010000111">
    <property type="protein sequence ID" value="KAK0050760.1"/>
    <property type="molecule type" value="Genomic_DNA"/>
</dbReference>
<dbReference type="AlphaFoldDB" id="A0AAD8BC93"/>
<reference evidence="2" key="2">
    <citation type="submission" date="2023-04" db="EMBL/GenBank/DDBJ databases">
        <authorList>
            <person name="Bu L."/>
            <person name="Lu L."/>
            <person name="Laidemitt M.R."/>
            <person name="Zhang S.M."/>
            <person name="Mutuku M."/>
            <person name="Mkoji G."/>
            <person name="Steinauer M."/>
            <person name="Loker E.S."/>
        </authorList>
    </citation>
    <scope>NUCLEOTIDE SEQUENCE</scope>
    <source>
        <strain evidence="2">KasaAsao</strain>
        <tissue evidence="2">Whole Snail</tissue>
    </source>
</reference>
<proteinExistence type="predicted"/>
<accession>A0AAD8BC93</accession>
<evidence type="ECO:0000313" key="3">
    <source>
        <dbReference type="Proteomes" id="UP001233172"/>
    </source>
</evidence>
<protein>
    <submittedName>
        <fullName evidence="2">Uncharacterized protein</fullName>
    </submittedName>
</protein>
<dbReference type="Proteomes" id="UP001233172">
    <property type="component" value="Unassembled WGS sequence"/>
</dbReference>